<keyword evidence="3" id="KW-1185">Reference proteome</keyword>
<dbReference type="InterPro" id="IPR043502">
    <property type="entry name" value="DNA/RNA_pol_sf"/>
</dbReference>
<evidence type="ECO:0000259" key="1">
    <source>
        <dbReference type="Pfam" id="PF00078"/>
    </source>
</evidence>
<dbReference type="Pfam" id="PF00078">
    <property type="entry name" value="RVT_1"/>
    <property type="match status" value="1"/>
</dbReference>
<dbReference type="InterPro" id="IPR000477">
    <property type="entry name" value="RT_dom"/>
</dbReference>
<comment type="caution">
    <text evidence="2">The sequence shown here is derived from an EMBL/GenBank/DDBJ whole genome shotgun (WGS) entry which is preliminary data.</text>
</comment>
<dbReference type="Gene3D" id="3.30.70.270">
    <property type="match status" value="1"/>
</dbReference>
<dbReference type="InterPro" id="IPR053134">
    <property type="entry name" value="RNA-dir_DNA_polymerase"/>
</dbReference>
<dbReference type="PANTHER" id="PTHR24559">
    <property type="entry name" value="TRANSPOSON TY3-I GAG-POL POLYPROTEIN"/>
    <property type="match status" value="1"/>
</dbReference>
<reference evidence="2 3" key="1">
    <citation type="submission" date="2024-01" db="EMBL/GenBank/DDBJ databases">
        <title>The complete chloroplast genome sequence of Lithospermum erythrorhizon: insights into the phylogenetic relationship among Boraginaceae species and the maternal lineages of purple gromwells.</title>
        <authorList>
            <person name="Okada T."/>
            <person name="Watanabe K."/>
        </authorList>
    </citation>
    <scope>NUCLEOTIDE SEQUENCE [LARGE SCALE GENOMIC DNA]</scope>
</reference>
<evidence type="ECO:0000313" key="2">
    <source>
        <dbReference type="EMBL" id="GAA0175950.1"/>
    </source>
</evidence>
<dbReference type="EMBL" id="BAABME010009860">
    <property type="protein sequence ID" value="GAA0175950.1"/>
    <property type="molecule type" value="Genomic_DNA"/>
</dbReference>
<dbReference type="SUPFAM" id="SSF56672">
    <property type="entry name" value="DNA/RNA polymerases"/>
    <property type="match status" value="1"/>
</dbReference>
<gene>
    <name evidence="2" type="ORF">LIER_29032</name>
</gene>
<feature type="domain" description="Reverse transcriptase" evidence="1">
    <location>
        <begin position="2"/>
        <end position="128"/>
    </location>
</feature>
<evidence type="ECO:0000313" key="3">
    <source>
        <dbReference type="Proteomes" id="UP001454036"/>
    </source>
</evidence>
<dbReference type="CDD" id="cd01647">
    <property type="entry name" value="RT_LTR"/>
    <property type="match status" value="1"/>
</dbReference>
<dbReference type="AlphaFoldDB" id="A0AAV3RJC9"/>
<dbReference type="Proteomes" id="UP001454036">
    <property type="component" value="Unassembled WGS sequence"/>
</dbReference>
<accession>A0AAV3RJC9</accession>
<sequence length="143" mass="16512">MCTDFTSINKACLKDCYPLPNIDRLVDSSAGYKVVDFLDAFRGYHQIFIAEEDVEKSAFVTKYGIYCWKVMAFGLKNLGATYQRMVKKVFSTQIARNMAIYVDDMLIKSRKAADHKANLWESFQNLRSNLHKSPWLYDQSKGN</sequence>
<protein>
    <recommendedName>
        <fullName evidence="1">Reverse transcriptase domain-containing protein</fullName>
    </recommendedName>
</protein>
<dbReference type="PANTHER" id="PTHR24559:SF444">
    <property type="entry name" value="REVERSE TRANSCRIPTASE DOMAIN-CONTAINING PROTEIN"/>
    <property type="match status" value="1"/>
</dbReference>
<proteinExistence type="predicted"/>
<name>A0AAV3RJC9_LITER</name>
<dbReference type="InterPro" id="IPR043128">
    <property type="entry name" value="Rev_trsase/Diguanyl_cyclase"/>
</dbReference>
<organism evidence="2 3">
    <name type="scientific">Lithospermum erythrorhizon</name>
    <name type="common">Purple gromwell</name>
    <name type="synonym">Lithospermum officinale var. erythrorhizon</name>
    <dbReference type="NCBI Taxonomy" id="34254"/>
    <lineage>
        <taxon>Eukaryota</taxon>
        <taxon>Viridiplantae</taxon>
        <taxon>Streptophyta</taxon>
        <taxon>Embryophyta</taxon>
        <taxon>Tracheophyta</taxon>
        <taxon>Spermatophyta</taxon>
        <taxon>Magnoliopsida</taxon>
        <taxon>eudicotyledons</taxon>
        <taxon>Gunneridae</taxon>
        <taxon>Pentapetalae</taxon>
        <taxon>asterids</taxon>
        <taxon>lamiids</taxon>
        <taxon>Boraginales</taxon>
        <taxon>Boraginaceae</taxon>
        <taxon>Boraginoideae</taxon>
        <taxon>Lithospermeae</taxon>
        <taxon>Lithospermum</taxon>
    </lineage>
</organism>